<feature type="transmembrane region" description="Helical" evidence="1">
    <location>
        <begin position="140"/>
        <end position="161"/>
    </location>
</feature>
<dbReference type="Proteomes" id="UP000307956">
    <property type="component" value="Unassembled WGS sequence"/>
</dbReference>
<comment type="caution">
    <text evidence="2">The sequence shown here is derived from an EMBL/GenBank/DDBJ whole genome shotgun (WGS) entry which is preliminary data.</text>
</comment>
<dbReference type="EMBL" id="SSOD01000025">
    <property type="protein sequence ID" value="THF55194.1"/>
    <property type="molecule type" value="Genomic_DNA"/>
</dbReference>
<keyword evidence="1" id="KW-0812">Transmembrane</keyword>
<gene>
    <name evidence="2" type="ORF">E6O51_21040</name>
</gene>
<dbReference type="AlphaFoldDB" id="A0A4S4A9D2"/>
<keyword evidence="1" id="KW-1133">Transmembrane helix</keyword>
<feature type="transmembrane region" description="Helical" evidence="1">
    <location>
        <begin position="65"/>
        <end position="87"/>
    </location>
</feature>
<dbReference type="OrthoDB" id="9847119at2"/>
<evidence type="ECO:0000313" key="2">
    <source>
        <dbReference type="EMBL" id="THF55194.1"/>
    </source>
</evidence>
<evidence type="ECO:0000256" key="1">
    <source>
        <dbReference type="SAM" id="Phobius"/>
    </source>
</evidence>
<keyword evidence="3" id="KW-1185">Reference proteome</keyword>
<proteinExistence type="predicted"/>
<name>A0A4S4A9D2_9RHOO</name>
<reference evidence="2 3" key="1">
    <citation type="submission" date="2019-04" db="EMBL/GenBank/DDBJ databases">
        <title>Azoarcus rhizosphaerae sp. nov. isolated from rhizosphere of Ficus religiosa.</title>
        <authorList>
            <person name="Lin S.-Y."/>
            <person name="Hameed A."/>
            <person name="Hsu Y.-H."/>
            <person name="Young C.-C."/>
        </authorList>
    </citation>
    <scope>NUCLEOTIDE SEQUENCE [LARGE SCALE GENOMIC DNA]</scope>
    <source>
        <strain evidence="2 3">CC-YHH848</strain>
    </source>
</reference>
<keyword evidence="1" id="KW-0472">Membrane</keyword>
<protein>
    <submittedName>
        <fullName evidence="2">Uncharacterized protein</fullName>
    </submittedName>
</protein>
<sequence length="173" mass="19288">MVRKNIWHWFSGGTDAAVSLLWFAISYLIFAFLYILPSEILASVLEWLRFLDFIPVVKSIEHGGVFDVVLAQIHLCTLILLLPAAVFTYLKVLRDRFFHRSKGGNRFVLLAFVMPIVSLIMFFAPIGGGSVGRLLSSFSLGFPFLSALIVVSWAITFRGLLEVAGFVNSNEGD</sequence>
<feature type="transmembrane region" description="Helical" evidence="1">
    <location>
        <begin position="107"/>
        <end position="128"/>
    </location>
</feature>
<evidence type="ECO:0000313" key="3">
    <source>
        <dbReference type="Proteomes" id="UP000307956"/>
    </source>
</evidence>
<organism evidence="2 3">
    <name type="scientific">Pseudothauera rhizosphaerae</name>
    <dbReference type="NCBI Taxonomy" id="2565932"/>
    <lineage>
        <taxon>Bacteria</taxon>
        <taxon>Pseudomonadati</taxon>
        <taxon>Pseudomonadota</taxon>
        <taxon>Betaproteobacteria</taxon>
        <taxon>Rhodocyclales</taxon>
        <taxon>Zoogloeaceae</taxon>
        <taxon>Pseudothauera</taxon>
    </lineage>
</organism>
<accession>A0A4S4A9D2</accession>
<dbReference type="RefSeq" id="WP_136386996.1">
    <property type="nucleotide sequence ID" value="NZ_SSOD01000025.1"/>
</dbReference>
<feature type="transmembrane region" description="Helical" evidence="1">
    <location>
        <begin position="20"/>
        <end position="45"/>
    </location>
</feature>